<protein>
    <submittedName>
        <fullName evidence="2">Uncharacterized protein</fullName>
    </submittedName>
</protein>
<dbReference type="STRING" id="86630.A0A367KB16"/>
<feature type="compositionally biased region" description="Polar residues" evidence="1">
    <location>
        <begin position="142"/>
        <end position="155"/>
    </location>
</feature>
<evidence type="ECO:0000256" key="1">
    <source>
        <dbReference type="SAM" id="MobiDB-lite"/>
    </source>
</evidence>
<proteinExistence type="predicted"/>
<evidence type="ECO:0000313" key="3">
    <source>
        <dbReference type="Proteomes" id="UP000252139"/>
    </source>
</evidence>
<evidence type="ECO:0000313" key="2">
    <source>
        <dbReference type="EMBL" id="RCH99422.1"/>
    </source>
</evidence>
<feature type="region of interest" description="Disordered" evidence="1">
    <location>
        <begin position="174"/>
        <end position="207"/>
    </location>
</feature>
<reference evidence="2 3" key="1">
    <citation type="journal article" date="2018" name="G3 (Bethesda)">
        <title>Phylogenetic and Phylogenomic Definition of Rhizopus Species.</title>
        <authorList>
            <person name="Gryganskyi A.P."/>
            <person name="Golan J."/>
            <person name="Dolatabadi S."/>
            <person name="Mondo S."/>
            <person name="Robb S."/>
            <person name="Idnurm A."/>
            <person name="Muszewska A."/>
            <person name="Steczkiewicz K."/>
            <person name="Masonjones S."/>
            <person name="Liao H.L."/>
            <person name="Gajdeczka M.T."/>
            <person name="Anike F."/>
            <person name="Vuek A."/>
            <person name="Anishchenko I.M."/>
            <person name="Voigt K."/>
            <person name="de Hoog G.S."/>
            <person name="Smith M.E."/>
            <person name="Heitman J."/>
            <person name="Vilgalys R."/>
            <person name="Stajich J.E."/>
        </authorList>
    </citation>
    <scope>NUCLEOTIDE SEQUENCE [LARGE SCALE GENOMIC DNA]</scope>
    <source>
        <strain evidence="2 3">CBS 357.93</strain>
    </source>
</reference>
<name>A0A367KB16_RHIAZ</name>
<keyword evidence="3" id="KW-1185">Reference proteome</keyword>
<feature type="region of interest" description="Disordered" evidence="1">
    <location>
        <begin position="133"/>
        <end position="159"/>
    </location>
</feature>
<dbReference type="AlphaFoldDB" id="A0A367KB16"/>
<feature type="compositionally biased region" description="Polar residues" evidence="1">
    <location>
        <begin position="198"/>
        <end position="207"/>
    </location>
</feature>
<accession>A0A367KB16</accession>
<organism evidence="2 3">
    <name type="scientific">Rhizopus azygosporus</name>
    <name type="common">Rhizopus microsporus var. azygosporus</name>
    <dbReference type="NCBI Taxonomy" id="86630"/>
    <lineage>
        <taxon>Eukaryota</taxon>
        <taxon>Fungi</taxon>
        <taxon>Fungi incertae sedis</taxon>
        <taxon>Mucoromycota</taxon>
        <taxon>Mucoromycotina</taxon>
        <taxon>Mucoromycetes</taxon>
        <taxon>Mucorales</taxon>
        <taxon>Mucorineae</taxon>
        <taxon>Rhizopodaceae</taxon>
        <taxon>Rhizopus</taxon>
    </lineage>
</organism>
<dbReference type="Proteomes" id="UP000252139">
    <property type="component" value="Unassembled WGS sequence"/>
</dbReference>
<gene>
    <name evidence="2" type="ORF">CU097_015128</name>
</gene>
<comment type="caution">
    <text evidence="2">The sequence shown here is derived from an EMBL/GenBank/DDBJ whole genome shotgun (WGS) entry which is preliminary data.</text>
</comment>
<dbReference type="EMBL" id="PJQL01000125">
    <property type="protein sequence ID" value="RCH99422.1"/>
    <property type="molecule type" value="Genomic_DNA"/>
</dbReference>
<sequence>MTGNNLFQLAQIVTELPLHQQGPISTKNDHSRPLVMRKNACIICAVCFTCSGYYGINCQCIEMQPRRGKNLPQNGLDSRAKKLNKLDRNDYEFTIKWLNENIHQIYRDKENKVIGLNEMTEVSLCKAHSSTLYRAKKKHQRSNQAPPSPADSSGTSEDHPRLFGLAAKVRDLPYLAQPSPPECPTASTSMKRKRGIEPSSSTSTPVLNNMTYISDPRQPPSCSFSSQLLPPLRNTALNSLTYNLQHQLSFIHHQHHQHHQQQQQQQQQQQIETVSLKSITNDSIYYIRNLAITDTYTFRDLLSEIDLSTPPPPGKRIVITDIEKKKFFPLSQPIRSVIPNPDKTHVEFYLGLSDKASIDWSVL</sequence>
<dbReference type="OrthoDB" id="2358153at2759"/>